<dbReference type="STRING" id="1601833.SAMN05518684_11238"/>
<feature type="binding site" evidence="8">
    <location>
        <begin position="168"/>
        <end position="169"/>
    </location>
    <ligand>
        <name>ATP</name>
        <dbReference type="ChEBI" id="CHEBI:30616"/>
    </ligand>
</feature>
<dbReference type="OrthoDB" id="9804434at2"/>
<evidence type="ECO:0000313" key="10">
    <source>
        <dbReference type="EMBL" id="SES24187.1"/>
    </source>
</evidence>
<dbReference type="InterPro" id="IPR036393">
    <property type="entry name" value="AceGlu_kinase-like_sf"/>
</dbReference>
<evidence type="ECO:0000256" key="6">
    <source>
        <dbReference type="ARBA" id="ARBA00022777"/>
    </source>
</evidence>
<evidence type="ECO:0000256" key="7">
    <source>
        <dbReference type="ARBA" id="ARBA00022840"/>
    </source>
</evidence>
<keyword evidence="6 8" id="KW-0418">Kinase</keyword>
<dbReference type="PANTHER" id="PTHR43654">
    <property type="entry name" value="GLUTAMATE 5-KINASE"/>
    <property type="match status" value="1"/>
</dbReference>
<dbReference type="InterPro" id="IPR019797">
    <property type="entry name" value="Glutamate_5-kinase_CS"/>
</dbReference>
<keyword evidence="3 8" id="KW-0641">Proline biosynthesis</keyword>
<keyword evidence="11" id="KW-1185">Reference proteome</keyword>
<dbReference type="PROSITE" id="PS50890">
    <property type="entry name" value="PUA"/>
    <property type="match status" value="1"/>
</dbReference>
<dbReference type="InterPro" id="IPR041739">
    <property type="entry name" value="G5K_ProB"/>
</dbReference>
<dbReference type="Pfam" id="PF01472">
    <property type="entry name" value="PUA"/>
    <property type="match status" value="1"/>
</dbReference>
<dbReference type="FunFam" id="3.40.1160.10:FF:000018">
    <property type="entry name" value="Glutamate 5-kinase"/>
    <property type="match status" value="1"/>
</dbReference>
<keyword evidence="2 8" id="KW-0028">Amino-acid biosynthesis</keyword>
<keyword evidence="7 8" id="KW-0067">ATP-binding</keyword>
<proteinExistence type="inferred from homology"/>
<dbReference type="InterPro" id="IPR001057">
    <property type="entry name" value="Glu/AcGlu_kinase"/>
</dbReference>
<dbReference type="SUPFAM" id="SSF53633">
    <property type="entry name" value="Carbamate kinase-like"/>
    <property type="match status" value="1"/>
</dbReference>
<keyword evidence="4 8" id="KW-0808">Transferase</keyword>
<dbReference type="EMBL" id="FOGT01000012">
    <property type="protein sequence ID" value="SES24187.1"/>
    <property type="molecule type" value="Genomic_DNA"/>
</dbReference>
<comment type="subcellular location">
    <subcellularLocation>
        <location evidence="8">Cytoplasm</location>
    </subcellularLocation>
</comment>
<feature type="binding site" evidence="8">
    <location>
        <position position="136"/>
    </location>
    <ligand>
        <name>substrate</name>
    </ligand>
</feature>
<dbReference type="GO" id="GO:0004349">
    <property type="term" value="F:glutamate 5-kinase activity"/>
    <property type="evidence" value="ECO:0007669"/>
    <property type="project" value="UniProtKB-UniRule"/>
</dbReference>
<dbReference type="SMART" id="SM00359">
    <property type="entry name" value="PUA"/>
    <property type="match status" value="1"/>
</dbReference>
<keyword evidence="5 8" id="KW-0547">Nucleotide-binding</keyword>
<dbReference type="RefSeq" id="WP_093053683.1">
    <property type="nucleotide sequence ID" value="NZ_FOGT01000012.1"/>
</dbReference>
<evidence type="ECO:0000256" key="4">
    <source>
        <dbReference type="ARBA" id="ARBA00022679"/>
    </source>
</evidence>
<evidence type="ECO:0000259" key="9">
    <source>
        <dbReference type="SMART" id="SM00359"/>
    </source>
</evidence>
<evidence type="ECO:0000256" key="2">
    <source>
        <dbReference type="ARBA" id="ARBA00022605"/>
    </source>
</evidence>
<evidence type="ECO:0000256" key="1">
    <source>
        <dbReference type="ARBA" id="ARBA00022490"/>
    </source>
</evidence>
<dbReference type="PRINTS" id="PR00474">
    <property type="entry name" value="GLU5KINASE"/>
</dbReference>
<dbReference type="Pfam" id="PF00696">
    <property type="entry name" value="AA_kinase"/>
    <property type="match status" value="1"/>
</dbReference>
<feature type="binding site" evidence="8">
    <location>
        <position position="49"/>
    </location>
    <ligand>
        <name>substrate</name>
    </ligand>
</feature>
<keyword evidence="1 8" id="KW-0963">Cytoplasm</keyword>
<dbReference type="Gene3D" id="2.30.130.10">
    <property type="entry name" value="PUA domain"/>
    <property type="match status" value="1"/>
</dbReference>
<dbReference type="PANTHER" id="PTHR43654:SF1">
    <property type="entry name" value="ISOPENTENYL PHOSPHATE KINASE"/>
    <property type="match status" value="1"/>
</dbReference>
<dbReference type="Proteomes" id="UP000198571">
    <property type="component" value="Unassembled WGS sequence"/>
</dbReference>
<dbReference type="CDD" id="cd21157">
    <property type="entry name" value="PUA_G5K"/>
    <property type="match status" value="1"/>
</dbReference>
<dbReference type="GO" id="GO:0003723">
    <property type="term" value="F:RNA binding"/>
    <property type="evidence" value="ECO:0007669"/>
    <property type="project" value="InterPro"/>
</dbReference>
<dbReference type="InterPro" id="IPR002478">
    <property type="entry name" value="PUA"/>
</dbReference>
<dbReference type="InterPro" id="IPR011529">
    <property type="entry name" value="Glu_5kinase"/>
</dbReference>
<feature type="domain" description="PUA" evidence="9">
    <location>
        <begin position="277"/>
        <end position="353"/>
    </location>
</feature>
<dbReference type="HAMAP" id="MF_00456">
    <property type="entry name" value="ProB"/>
    <property type="match status" value="1"/>
</dbReference>
<feature type="binding site" evidence="8">
    <location>
        <position position="148"/>
    </location>
    <ligand>
        <name>substrate</name>
    </ligand>
</feature>
<comment type="similarity">
    <text evidence="8">Belongs to the glutamate 5-kinase family.</text>
</comment>
<dbReference type="InterPro" id="IPR005715">
    <property type="entry name" value="Glu_5kinase/COase_Synthase"/>
</dbReference>
<comment type="function">
    <text evidence="8">Catalyzes the transfer of a phosphate group to glutamate to form L-glutamate 5-phosphate.</text>
</comment>
<comment type="pathway">
    <text evidence="8">Amino-acid biosynthesis; L-proline biosynthesis; L-glutamate 5-semialdehyde from L-glutamate: step 1/2.</text>
</comment>
<dbReference type="UniPathway" id="UPA00098">
    <property type="reaction ID" value="UER00359"/>
</dbReference>
<dbReference type="GO" id="GO:0005524">
    <property type="term" value="F:ATP binding"/>
    <property type="evidence" value="ECO:0007669"/>
    <property type="project" value="UniProtKB-KW"/>
</dbReference>
<comment type="catalytic activity">
    <reaction evidence="8">
        <text>L-glutamate + ATP = L-glutamyl 5-phosphate + ADP</text>
        <dbReference type="Rhea" id="RHEA:14877"/>
        <dbReference type="ChEBI" id="CHEBI:29985"/>
        <dbReference type="ChEBI" id="CHEBI:30616"/>
        <dbReference type="ChEBI" id="CHEBI:58274"/>
        <dbReference type="ChEBI" id="CHEBI:456216"/>
        <dbReference type="EC" id="2.7.2.11"/>
    </reaction>
</comment>
<dbReference type="InterPro" id="IPR015947">
    <property type="entry name" value="PUA-like_sf"/>
</dbReference>
<feature type="binding site" evidence="8">
    <location>
        <begin position="210"/>
        <end position="216"/>
    </location>
    <ligand>
        <name>ATP</name>
        <dbReference type="ChEBI" id="CHEBI:30616"/>
    </ligand>
</feature>
<dbReference type="NCBIfam" id="TIGR01027">
    <property type="entry name" value="proB"/>
    <property type="match status" value="1"/>
</dbReference>
<dbReference type="SUPFAM" id="SSF88697">
    <property type="entry name" value="PUA domain-like"/>
    <property type="match status" value="1"/>
</dbReference>
<evidence type="ECO:0000256" key="3">
    <source>
        <dbReference type="ARBA" id="ARBA00022650"/>
    </source>
</evidence>
<evidence type="ECO:0000313" key="11">
    <source>
        <dbReference type="Proteomes" id="UP000198571"/>
    </source>
</evidence>
<dbReference type="AlphaFoldDB" id="A0A1H9VS23"/>
<protein>
    <recommendedName>
        <fullName evidence="8">Glutamate 5-kinase</fullName>
        <ecNumber evidence="8">2.7.2.11</ecNumber>
    </recommendedName>
    <alternativeName>
        <fullName evidence="8">Gamma-glutamyl kinase</fullName>
        <shortName evidence="8">GK</shortName>
    </alternativeName>
</protein>
<feature type="binding site" evidence="8">
    <location>
        <position position="9"/>
    </location>
    <ligand>
        <name>ATP</name>
        <dbReference type="ChEBI" id="CHEBI:30616"/>
    </ligand>
</feature>
<dbReference type="CDD" id="cd04242">
    <property type="entry name" value="AAK_G5K_ProB"/>
    <property type="match status" value="1"/>
</dbReference>
<accession>A0A1H9VS23</accession>
<dbReference type="PIRSF" id="PIRSF000729">
    <property type="entry name" value="GK"/>
    <property type="match status" value="1"/>
</dbReference>
<dbReference type="PROSITE" id="PS00902">
    <property type="entry name" value="GLUTAMATE_5_KINASE"/>
    <property type="match status" value="1"/>
</dbReference>
<dbReference type="EC" id="2.7.2.11" evidence="8"/>
<evidence type="ECO:0000256" key="5">
    <source>
        <dbReference type="ARBA" id="ARBA00022741"/>
    </source>
</evidence>
<evidence type="ECO:0000256" key="8">
    <source>
        <dbReference type="HAMAP-Rule" id="MF_00456"/>
    </source>
</evidence>
<reference evidence="11" key="1">
    <citation type="submission" date="2016-10" db="EMBL/GenBank/DDBJ databases">
        <authorList>
            <person name="Varghese N."/>
            <person name="Submissions S."/>
        </authorList>
    </citation>
    <scope>NUCLEOTIDE SEQUENCE [LARGE SCALE GENOMIC DNA]</scope>
    <source>
        <strain evidence="11">S9</strain>
    </source>
</reference>
<dbReference type="InterPro" id="IPR001048">
    <property type="entry name" value="Asp/Glu/Uridylate_kinase"/>
</dbReference>
<dbReference type="InterPro" id="IPR036974">
    <property type="entry name" value="PUA_sf"/>
</dbReference>
<name>A0A1H9VS23_9BACI</name>
<sequence>MPKKRLVIKIGSSSLTEKNGELSYDSISQYAKAAAALKNDGHEVILISSGAVAAGFTKMGYPVRPVTTAGKQAAAAVGQNLLMQAYAEAFSHHGLVTAQLLLTRQDFMQEEHYKNAYNTMDELIKRGVIPVINENDSTAVEELTFGDNDMLSALVSGCLHADQLIILTDIDGIYKENPNTNPGAEKYNSLSGVPDEVIKQAEGSSSKVGTGGMKSKLEAARTAHTMGVPVFIGKAQKEKQLVNIISGDGSGTYLSPPGSKMMKNTKQWIAFHSLAKGKIYIDQGAEAAVLTKGKSILPVGITSVEGAFNSRDVVDVYNLQGRLIGRGKINFDADKLKELINRRNRLNGKRCEAIHRDQWISVE</sequence>
<organism evidence="10 11">
    <name type="scientific">Salipaludibacillus aurantiacus</name>
    <dbReference type="NCBI Taxonomy" id="1601833"/>
    <lineage>
        <taxon>Bacteria</taxon>
        <taxon>Bacillati</taxon>
        <taxon>Bacillota</taxon>
        <taxon>Bacilli</taxon>
        <taxon>Bacillales</taxon>
        <taxon>Bacillaceae</taxon>
    </lineage>
</organism>
<dbReference type="GO" id="GO:0005829">
    <property type="term" value="C:cytosol"/>
    <property type="evidence" value="ECO:0007669"/>
    <property type="project" value="TreeGrafter"/>
</dbReference>
<gene>
    <name evidence="8" type="primary">proB</name>
    <name evidence="10" type="ORF">SAMN05518684_11238</name>
</gene>
<dbReference type="GO" id="GO:0055129">
    <property type="term" value="P:L-proline biosynthetic process"/>
    <property type="evidence" value="ECO:0007669"/>
    <property type="project" value="UniProtKB-UniRule"/>
</dbReference>
<dbReference type="Gene3D" id="3.40.1160.10">
    <property type="entry name" value="Acetylglutamate kinase-like"/>
    <property type="match status" value="1"/>
</dbReference>